<evidence type="ECO:0008006" key="4">
    <source>
        <dbReference type="Google" id="ProtNLM"/>
    </source>
</evidence>
<organism evidence="2 3">
    <name type="scientific">candidate division WWE3 bacterium RBG_19FT_COMBO_53_11</name>
    <dbReference type="NCBI Taxonomy" id="1802613"/>
    <lineage>
        <taxon>Bacteria</taxon>
        <taxon>Katanobacteria</taxon>
    </lineage>
</organism>
<keyword evidence="1" id="KW-1133">Transmembrane helix</keyword>
<protein>
    <recommendedName>
        <fullName evidence="4">General secretion pathway GspH domain-containing protein</fullName>
    </recommendedName>
</protein>
<evidence type="ECO:0000256" key="1">
    <source>
        <dbReference type="SAM" id="Phobius"/>
    </source>
</evidence>
<dbReference type="SUPFAM" id="SSF54523">
    <property type="entry name" value="Pili subunits"/>
    <property type="match status" value="1"/>
</dbReference>
<gene>
    <name evidence="2" type="ORF">A2V54_02000</name>
</gene>
<dbReference type="Proteomes" id="UP000176583">
    <property type="component" value="Unassembled WGS sequence"/>
</dbReference>
<keyword evidence="1" id="KW-0472">Membrane</keyword>
<dbReference type="STRING" id="1802613.A2V54_02000"/>
<accession>A0A1F4UJY6</accession>
<keyword evidence="1" id="KW-0812">Transmembrane</keyword>
<evidence type="ECO:0000313" key="2">
    <source>
        <dbReference type="EMBL" id="OGC44523.1"/>
    </source>
</evidence>
<dbReference type="InterPro" id="IPR045584">
    <property type="entry name" value="Pilin-like"/>
</dbReference>
<evidence type="ECO:0000313" key="3">
    <source>
        <dbReference type="Proteomes" id="UP000176583"/>
    </source>
</evidence>
<dbReference type="InterPro" id="IPR012902">
    <property type="entry name" value="N_methyl_site"/>
</dbReference>
<dbReference type="AlphaFoldDB" id="A0A1F4UJY6"/>
<reference evidence="2 3" key="1">
    <citation type="journal article" date="2016" name="Nat. Commun.">
        <title>Thousands of microbial genomes shed light on interconnected biogeochemical processes in an aquifer system.</title>
        <authorList>
            <person name="Anantharaman K."/>
            <person name="Brown C.T."/>
            <person name="Hug L.A."/>
            <person name="Sharon I."/>
            <person name="Castelle C.J."/>
            <person name="Probst A.J."/>
            <person name="Thomas B.C."/>
            <person name="Singh A."/>
            <person name="Wilkins M.J."/>
            <person name="Karaoz U."/>
            <person name="Brodie E.L."/>
            <person name="Williams K.H."/>
            <person name="Hubbard S.S."/>
            <person name="Banfield J.F."/>
        </authorList>
    </citation>
    <scope>NUCLEOTIDE SEQUENCE [LARGE SCALE GENOMIC DNA]</scope>
</reference>
<dbReference type="NCBIfam" id="TIGR02532">
    <property type="entry name" value="IV_pilin_GFxxxE"/>
    <property type="match status" value="1"/>
</dbReference>
<proteinExistence type="predicted"/>
<sequence length="152" mass="16309">MLGLETKNKVTRGGFTILEILLSIAVIGILSGILIPVSRSFQLINDLDVAANTTVQTLRRAQLLSQAMDGDTSWGVRVQSGNITLFKGASYASRDPAFDETFSSPSVTVSGLQEVVFSKFLGTPQTTGTLVLTSANNEVREIVINGKGRIDY</sequence>
<dbReference type="EMBL" id="MEUW01000018">
    <property type="protein sequence ID" value="OGC44523.1"/>
    <property type="molecule type" value="Genomic_DNA"/>
</dbReference>
<dbReference type="Gene3D" id="3.30.700.10">
    <property type="entry name" value="Glycoprotein, Type 4 Pilin"/>
    <property type="match status" value="1"/>
</dbReference>
<comment type="caution">
    <text evidence="2">The sequence shown here is derived from an EMBL/GenBank/DDBJ whole genome shotgun (WGS) entry which is preliminary data.</text>
</comment>
<feature type="transmembrane region" description="Helical" evidence="1">
    <location>
        <begin position="20"/>
        <end position="37"/>
    </location>
</feature>
<name>A0A1F4UJY6_UNCKA</name>